<protein>
    <submittedName>
        <fullName evidence="1">Uncharacterized protein</fullName>
    </submittedName>
</protein>
<organism evidence="1 2">
    <name type="scientific">Entomophthora muscae</name>
    <dbReference type="NCBI Taxonomy" id="34485"/>
    <lineage>
        <taxon>Eukaryota</taxon>
        <taxon>Fungi</taxon>
        <taxon>Fungi incertae sedis</taxon>
        <taxon>Zoopagomycota</taxon>
        <taxon>Entomophthoromycotina</taxon>
        <taxon>Entomophthoromycetes</taxon>
        <taxon>Entomophthorales</taxon>
        <taxon>Entomophthoraceae</taxon>
        <taxon>Entomophthora</taxon>
    </lineage>
</organism>
<evidence type="ECO:0000313" key="2">
    <source>
        <dbReference type="Proteomes" id="UP001165960"/>
    </source>
</evidence>
<name>A0ACC2TQC8_9FUNG</name>
<gene>
    <name evidence="1" type="ORF">DSO57_1023555</name>
</gene>
<dbReference type="Proteomes" id="UP001165960">
    <property type="component" value="Unassembled WGS sequence"/>
</dbReference>
<accession>A0ACC2TQC8</accession>
<evidence type="ECO:0000313" key="1">
    <source>
        <dbReference type="EMBL" id="KAJ9076710.1"/>
    </source>
</evidence>
<reference evidence="1" key="1">
    <citation type="submission" date="2022-04" db="EMBL/GenBank/DDBJ databases">
        <title>Genome of the entomopathogenic fungus Entomophthora muscae.</title>
        <authorList>
            <person name="Elya C."/>
            <person name="Lovett B.R."/>
            <person name="Lee E."/>
            <person name="Macias A.M."/>
            <person name="Hajek A.E."/>
            <person name="De Bivort B.L."/>
            <person name="Kasson M.T."/>
            <person name="De Fine Licht H.H."/>
            <person name="Stajich J.E."/>
        </authorList>
    </citation>
    <scope>NUCLEOTIDE SEQUENCE</scope>
    <source>
        <strain evidence="1">Berkeley</strain>
    </source>
</reference>
<dbReference type="EMBL" id="QTSX02002253">
    <property type="protein sequence ID" value="KAJ9076710.1"/>
    <property type="molecule type" value="Genomic_DNA"/>
</dbReference>
<sequence length="339" mass="37158">MGDNQQQDRGIFSGLYNKVAGVKTESSQWDGSYANPQQNQGQPQGNYNQGQQQNSYSQPQGSYNQAQQQNNYNQPQGNYNQGQQHNSYNQGQTQGNYNQGQPQNNNNQGQPQGNYNAAPPAYANNNYHGAYNPSAGLAAPAGAVAQAPAVSSSNQSGGSIVVGAVVALKHNNSGRFLSSQGINYQSGSGQQQVTTNQWNVTETEKWQFVSGFNQPQINHGAPLNFNQIVRLRHIATGRYLHSHPNINSPISQYQEVSGYGNDNQSDDNDNWMIEKFNYNGSNESGTCDVSSAFKLKHCQTGAYLYSHDKTMQVSNATHAEVACYGNGNEENNKWRIQLS</sequence>
<comment type="caution">
    <text evidence="1">The sequence shown here is derived from an EMBL/GenBank/DDBJ whole genome shotgun (WGS) entry which is preliminary data.</text>
</comment>
<keyword evidence="2" id="KW-1185">Reference proteome</keyword>
<proteinExistence type="predicted"/>